<dbReference type="RefSeq" id="WP_082437230.1">
    <property type="nucleotide sequence ID" value="NZ_JAMXAX010000013.1"/>
</dbReference>
<dbReference type="EMBL" id="JBHSAJ010000063">
    <property type="protein sequence ID" value="MFC3937176.1"/>
    <property type="molecule type" value="Genomic_DNA"/>
</dbReference>
<feature type="compositionally biased region" description="Polar residues" evidence="1">
    <location>
        <begin position="43"/>
        <end position="60"/>
    </location>
</feature>
<evidence type="ECO:0000313" key="2">
    <source>
        <dbReference type="EMBL" id="MFC3937176.1"/>
    </source>
</evidence>
<dbReference type="Proteomes" id="UP001595693">
    <property type="component" value="Unassembled WGS sequence"/>
</dbReference>
<evidence type="ECO:0000313" key="3">
    <source>
        <dbReference type="Proteomes" id="UP001595693"/>
    </source>
</evidence>
<sequence>MSGVQAQTRYHCRDGNGNTFVLSRPCPEGSRTTAAVAGPAPAQYSSPRYDSYSPARSSPETPDHHQYLSARCRALDENIRGAYGRGIKADVVEGMRREYRRDCREEEQDAYSRLSAERRHRDKQRREDEKSAQVAAQASREQQERHAQQCAESRRILTNKRARTDLTDGEKNDLRRFEEAFLERCKR</sequence>
<gene>
    <name evidence="2" type="ORF">ACFOW3_21360</name>
</gene>
<protein>
    <recommendedName>
        <fullName evidence="4">DUF4124 domain-containing protein</fullName>
    </recommendedName>
</protein>
<proteinExistence type="predicted"/>
<evidence type="ECO:0008006" key="4">
    <source>
        <dbReference type="Google" id="ProtNLM"/>
    </source>
</evidence>
<comment type="caution">
    <text evidence="2">The sequence shown here is derived from an EMBL/GenBank/DDBJ whole genome shotgun (WGS) entry which is preliminary data.</text>
</comment>
<name>A0ABV8DFV6_9BURK</name>
<organism evidence="2 3">
    <name type="scientific">Acidovorax facilis</name>
    <dbReference type="NCBI Taxonomy" id="12917"/>
    <lineage>
        <taxon>Bacteria</taxon>
        <taxon>Pseudomonadati</taxon>
        <taxon>Pseudomonadota</taxon>
        <taxon>Betaproteobacteria</taxon>
        <taxon>Burkholderiales</taxon>
        <taxon>Comamonadaceae</taxon>
        <taxon>Acidovorax</taxon>
    </lineage>
</organism>
<feature type="region of interest" description="Disordered" evidence="1">
    <location>
        <begin position="105"/>
        <end position="170"/>
    </location>
</feature>
<evidence type="ECO:0000256" key="1">
    <source>
        <dbReference type="SAM" id="MobiDB-lite"/>
    </source>
</evidence>
<feature type="region of interest" description="Disordered" evidence="1">
    <location>
        <begin position="1"/>
        <end position="65"/>
    </location>
</feature>
<feature type="compositionally biased region" description="Basic and acidic residues" evidence="1">
    <location>
        <begin position="115"/>
        <end position="131"/>
    </location>
</feature>
<feature type="compositionally biased region" description="Basic and acidic residues" evidence="1">
    <location>
        <begin position="141"/>
        <end position="155"/>
    </location>
</feature>
<reference evidence="3" key="1">
    <citation type="journal article" date="2019" name="Int. J. Syst. Evol. Microbiol.">
        <title>The Global Catalogue of Microorganisms (GCM) 10K type strain sequencing project: providing services to taxonomists for standard genome sequencing and annotation.</title>
        <authorList>
            <consortium name="The Broad Institute Genomics Platform"/>
            <consortium name="The Broad Institute Genome Sequencing Center for Infectious Disease"/>
            <person name="Wu L."/>
            <person name="Ma J."/>
        </authorList>
    </citation>
    <scope>NUCLEOTIDE SEQUENCE [LARGE SCALE GENOMIC DNA]</scope>
    <source>
        <strain evidence="3">CCUG 2113</strain>
    </source>
</reference>
<keyword evidence="3" id="KW-1185">Reference proteome</keyword>
<accession>A0ABV8DFV6</accession>